<evidence type="ECO:0000256" key="3">
    <source>
        <dbReference type="ARBA" id="ARBA00023125"/>
    </source>
</evidence>
<evidence type="ECO:0000256" key="2">
    <source>
        <dbReference type="ARBA" id="ARBA00008446"/>
    </source>
</evidence>
<dbReference type="CDD" id="cd00086">
    <property type="entry name" value="homeodomain"/>
    <property type="match status" value="1"/>
</dbReference>
<comment type="subcellular location">
    <subcellularLocation>
        <location evidence="1 6">Nucleus</location>
    </subcellularLocation>
</comment>
<dbReference type="PROSITE" id="PS50071">
    <property type="entry name" value="HOMEOBOX_2"/>
    <property type="match status" value="1"/>
</dbReference>
<evidence type="ECO:0000313" key="8">
    <source>
        <dbReference type="EMBL" id="KAH3849869.1"/>
    </source>
</evidence>
<keyword evidence="3 6" id="KW-0238">DNA-binding</keyword>
<comment type="similarity">
    <text evidence="2">Belongs to the TALE/IRO homeobox family.</text>
</comment>
<dbReference type="SUPFAM" id="SSF46689">
    <property type="entry name" value="Homeodomain-like"/>
    <property type="match status" value="1"/>
</dbReference>
<evidence type="ECO:0000259" key="7">
    <source>
        <dbReference type="PROSITE" id="PS50071"/>
    </source>
</evidence>
<keyword evidence="5 6" id="KW-0539">Nucleus</keyword>
<dbReference type="InterPro" id="IPR009057">
    <property type="entry name" value="Homeodomain-like_sf"/>
</dbReference>
<dbReference type="Gene3D" id="1.10.10.60">
    <property type="entry name" value="Homeodomain-like"/>
    <property type="match status" value="1"/>
</dbReference>
<evidence type="ECO:0000256" key="5">
    <source>
        <dbReference type="ARBA" id="ARBA00023242"/>
    </source>
</evidence>
<sequence>MLAIATRMTLTQVSTWFANARRRMKKDNLSDDEDDLGTSGDGELLKYLYIISYMKLLE</sequence>
<keyword evidence="9" id="KW-1185">Reference proteome</keyword>
<feature type="DNA-binding region" description="Homeobox" evidence="6">
    <location>
        <begin position="3"/>
        <end position="28"/>
    </location>
</feature>
<dbReference type="PROSITE" id="PS00027">
    <property type="entry name" value="HOMEOBOX_1"/>
    <property type="match status" value="1"/>
</dbReference>
<accession>A0A9D4R003</accession>
<organism evidence="8 9">
    <name type="scientific">Dreissena polymorpha</name>
    <name type="common">Zebra mussel</name>
    <name type="synonym">Mytilus polymorpha</name>
    <dbReference type="NCBI Taxonomy" id="45954"/>
    <lineage>
        <taxon>Eukaryota</taxon>
        <taxon>Metazoa</taxon>
        <taxon>Spiralia</taxon>
        <taxon>Lophotrochozoa</taxon>
        <taxon>Mollusca</taxon>
        <taxon>Bivalvia</taxon>
        <taxon>Autobranchia</taxon>
        <taxon>Heteroconchia</taxon>
        <taxon>Euheterodonta</taxon>
        <taxon>Imparidentia</taxon>
        <taxon>Neoheterodontei</taxon>
        <taxon>Myida</taxon>
        <taxon>Dreissenoidea</taxon>
        <taxon>Dreissenidae</taxon>
        <taxon>Dreissena</taxon>
    </lineage>
</organism>
<dbReference type="InterPro" id="IPR017970">
    <property type="entry name" value="Homeobox_CS"/>
</dbReference>
<dbReference type="Pfam" id="PF05920">
    <property type="entry name" value="Homeobox_KN"/>
    <property type="match status" value="1"/>
</dbReference>
<dbReference type="InterPro" id="IPR001356">
    <property type="entry name" value="HD"/>
</dbReference>
<evidence type="ECO:0000256" key="4">
    <source>
        <dbReference type="ARBA" id="ARBA00023155"/>
    </source>
</evidence>
<name>A0A9D4R003_DREPO</name>
<evidence type="ECO:0000313" key="9">
    <source>
        <dbReference type="Proteomes" id="UP000828390"/>
    </source>
</evidence>
<protein>
    <recommendedName>
        <fullName evidence="7">Homeobox domain-containing protein</fullName>
    </recommendedName>
</protein>
<dbReference type="EMBL" id="JAIWYP010000003">
    <property type="protein sequence ID" value="KAH3849869.1"/>
    <property type="molecule type" value="Genomic_DNA"/>
</dbReference>
<dbReference type="GO" id="GO:0030182">
    <property type="term" value="P:neuron differentiation"/>
    <property type="evidence" value="ECO:0007669"/>
    <property type="project" value="TreeGrafter"/>
</dbReference>
<feature type="domain" description="Homeobox" evidence="7">
    <location>
        <begin position="1"/>
        <end position="27"/>
    </location>
</feature>
<evidence type="ECO:0000256" key="1">
    <source>
        <dbReference type="ARBA" id="ARBA00004123"/>
    </source>
</evidence>
<reference evidence="8" key="2">
    <citation type="submission" date="2020-11" db="EMBL/GenBank/DDBJ databases">
        <authorList>
            <person name="McCartney M.A."/>
            <person name="Auch B."/>
            <person name="Kono T."/>
            <person name="Mallez S."/>
            <person name="Becker A."/>
            <person name="Gohl D.M."/>
            <person name="Silverstein K.A.T."/>
            <person name="Koren S."/>
            <person name="Bechman K.B."/>
            <person name="Herman A."/>
            <person name="Abrahante J.E."/>
            <person name="Garbe J."/>
        </authorList>
    </citation>
    <scope>NUCLEOTIDE SEQUENCE</scope>
    <source>
        <strain evidence="8">Duluth1</strain>
        <tissue evidence="8">Whole animal</tissue>
    </source>
</reference>
<dbReference type="GO" id="GO:0048468">
    <property type="term" value="P:cell development"/>
    <property type="evidence" value="ECO:0007669"/>
    <property type="project" value="TreeGrafter"/>
</dbReference>
<dbReference type="Proteomes" id="UP000828390">
    <property type="component" value="Unassembled WGS sequence"/>
</dbReference>
<reference evidence="8" key="1">
    <citation type="journal article" date="2019" name="bioRxiv">
        <title>The Genome of the Zebra Mussel, Dreissena polymorpha: A Resource for Invasive Species Research.</title>
        <authorList>
            <person name="McCartney M.A."/>
            <person name="Auch B."/>
            <person name="Kono T."/>
            <person name="Mallez S."/>
            <person name="Zhang Y."/>
            <person name="Obille A."/>
            <person name="Becker A."/>
            <person name="Abrahante J.E."/>
            <person name="Garbe J."/>
            <person name="Badalamenti J.P."/>
            <person name="Herman A."/>
            <person name="Mangelson H."/>
            <person name="Liachko I."/>
            <person name="Sullivan S."/>
            <person name="Sone E.D."/>
            <person name="Koren S."/>
            <person name="Silverstein K.A.T."/>
            <person name="Beckman K.B."/>
            <person name="Gohl D.M."/>
        </authorList>
    </citation>
    <scope>NUCLEOTIDE SEQUENCE</scope>
    <source>
        <strain evidence="8">Duluth1</strain>
        <tissue evidence="8">Whole animal</tissue>
    </source>
</reference>
<dbReference type="GO" id="GO:0000981">
    <property type="term" value="F:DNA-binding transcription factor activity, RNA polymerase II-specific"/>
    <property type="evidence" value="ECO:0007669"/>
    <property type="project" value="InterPro"/>
</dbReference>
<keyword evidence="4 6" id="KW-0371">Homeobox</keyword>
<dbReference type="GO" id="GO:0005634">
    <property type="term" value="C:nucleus"/>
    <property type="evidence" value="ECO:0007669"/>
    <property type="project" value="UniProtKB-SubCell"/>
</dbReference>
<dbReference type="AlphaFoldDB" id="A0A9D4R003"/>
<dbReference type="InterPro" id="IPR008422">
    <property type="entry name" value="KN_HD"/>
</dbReference>
<dbReference type="PANTHER" id="PTHR11211">
    <property type="entry name" value="IROQUOIS-CLASS HOMEODOMAIN PROTEIN IRX"/>
    <property type="match status" value="1"/>
</dbReference>
<evidence type="ECO:0000256" key="6">
    <source>
        <dbReference type="PROSITE-ProRule" id="PRU00108"/>
    </source>
</evidence>
<comment type="caution">
    <text evidence="8">The sequence shown here is derived from an EMBL/GenBank/DDBJ whole genome shotgun (WGS) entry which is preliminary data.</text>
</comment>
<proteinExistence type="inferred from homology"/>
<dbReference type="GO" id="GO:0000978">
    <property type="term" value="F:RNA polymerase II cis-regulatory region sequence-specific DNA binding"/>
    <property type="evidence" value="ECO:0007669"/>
    <property type="project" value="TreeGrafter"/>
</dbReference>
<gene>
    <name evidence="8" type="ORF">DPMN_092273</name>
</gene>
<dbReference type="PANTHER" id="PTHR11211:SF40">
    <property type="entry name" value="MIRROR, ISOFORM C"/>
    <property type="match status" value="1"/>
</dbReference>